<name>A0A8T0XGQ6_PANVG</name>
<evidence type="ECO:0000313" key="1">
    <source>
        <dbReference type="EMBL" id="KAG2660662.1"/>
    </source>
</evidence>
<evidence type="ECO:0000313" key="2">
    <source>
        <dbReference type="Proteomes" id="UP000823388"/>
    </source>
</evidence>
<reference evidence="1" key="1">
    <citation type="submission" date="2020-05" db="EMBL/GenBank/DDBJ databases">
        <title>WGS assembly of Panicum virgatum.</title>
        <authorList>
            <person name="Lovell J.T."/>
            <person name="Jenkins J."/>
            <person name="Shu S."/>
            <person name="Juenger T.E."/>
            <person name="Schmutz J."/>
        </authorList>
    </citation>
    <scope>NUCLEOTIDE SEQUENCE</scope>
    <source>
        <strain evidence="1">AP13</strain>
    </source>
</reference>
<keyword evidence="2" id="KW-1185">Reference proteome</keyword>
<dbReference type="EMBL" id="CM029037">
    <property type="protein sequence ID" value="KAG2660662.1"/>
    <property type="molecule type" value="Genomic_DNA"/>
</dbReference>
<dbReference type="AlphaFoldDB" id="A0A8T0XGQ6"/>
<gene>
    <name evidence="1" type="ORF">PVAP13_1KG458320</name>
</gene>
<sequence>MPLRAGRRRRGLTARRNRFSALRSIASCLTPRHAVQSQSSCNEESRSRMVALPDFKARMG</sequence>
<accession>A0A8T0XGQ6</accession>
<proteinExistence type="predicted"/>
<organism evidence="1 2">
    <name type="scientific">Panicum virgatum</name>
    <name type="common">Blackwell switchgrass</name>
    <dbReference type="NCBI Taxonomy" id="38727"/>
    <lineage>
        <taxon>Eukaryota</taxon>
        <taxon>Viridiplantae</taxon>
        <taxon>Streptophyta</taxon>
        <taxon>Embryophyta</taxon>
        <taxon>Tracheophyta</taxon>
        <taxon>Spermatophyta</taxon>
        <taxon>Magnoliopsida</taxon>
        <taxon>Liliopsida</taxon>
        <taxon>Poales</taxon>
        <taxon>Poaceae</taxon>
        <taxon>PACMAD clade</taxon>
        <taxon>Panicoideae</taxon>
        <taxon>Panicodae</taxon>
        <taxon>Paniceae</taxon>
        <taxon>Panicinae</taxon>
        <taxon>Panicum</taxon>
        <taxon>Panicum sect. Hiantes</taxon>
    </lineage>
</organism>
<protein>
    <submittedName>
        <fullName evidence="1">Uncharacterized protein</fullName>
    </submittedName>
</protein>
<comment type="caution">
    <text evidence="1">The sequence shown here is derived from an EMBL/GenBank/DDBJ whole genome shotgun (WGS) entry which is preliminary data.</text>
</comment>
<dbReference type="Proteomes" id="UP000823388">
    <property type="component" value="Chromosome 1K"/>
</dbReference>